<gene>
    <name evidence="1" type="ORF">SYV04_02725</name>
</gene>
<dbReference type="EMBL" id="JAXIVS010000001">
    <property type="protein sequence ID" value="MDY7225273.1"/>
    <property type="molecule type" value="Genomic_DNA"/>
</dbReference>
<protein>
    <submittedName>
        <fullName evidence="1">Uncharacterized protein</fullName>
    </submittedName>
</protein>
<evidence type="ECO:0000313" key="1">
    <source>
        <dbReference type="EMBL" id="MDY7225273.1"/>
    </source>
</evidence>
<organism evidence="1 2">
    <name type="scientific">Hyalangium rubrum</name>
    <dbReference type="NCBI Taxonomy" id="3103134"/>
    <lineage>
        <taxon>Bacteria</taxon>
        <taxon>Pseudomonadati</taxon>
        <taxon>Myxococcota</taxon>
        <taxon>Myxococcia</taxon>
        <taxon>Myxococcales</taxon>
        <taxon>Cystobacterineae</taxon>
        <taxon>Archangiaceae</taxon>
        <taxon>Hyalangium</taxon>
    </lineage>
</organism>
<comment type="caution">
    <text evidence="1">The sequence shown here is derived from an EMBL/GenBank/DDBJ whole genome shotgun (WGS) entry which is preliminary data.</text>
</comment>
<dbReference type="RefSeq" id="WP_321543987.1">
    <property type="nucleotide sequence ID" value="NZ_JAXIVS010000001.1"/>
</dbReference>
<sequence>MEVLNRILSRFTGGWRGRASALAPTVARLTPASGPRPLNPVAQAFLGGEVPKVKGEALDEDEACLIRERWKDQGAYAVSNTGKLRMTRKHFWWRQRVEALLVLPPKTVKDKVEAWRRWLGEYEAHAQGRLLKYAELPKDPGPIPSELALQLFQSEPLGEPPLIAFRFIFSYQVTLPDGSQVTFRDDPVQLDDKYLVQESGVIKTGLPICGRADVDELFDSAGITDATERKVMKKVAEGLGGFETINTCDPGCVCAGFVPLISGESGEGSLAQLLRSMKAANPSEFDVCFRSLGLDVDKQALRVVQPDSGKLLRGREAVCAIVEDKRLAALFYNAGKKSRAYQVAQLRLARELYYLAPQDFTLKALVGSGDKAVWVTFSGKYGDVLRSEAGKAALMDRAVQRGVGNARQTFKEACLTVIQEKGLSSVEALARYEVLITPVLQSPGKDRLRVLEDKDLSQPAAMP</sequence>
<name>A0ABU5GVR0_9BACT</name>
<accession>A0ABU5GVR0</accession>
<evidence type="ECO:0000313" key="2">
    <source>
        <dbReference type="Proteomes" id="UP001291309"/>
    </source>
</evidence>
<reference evidence="1 2" key="1">
    <citation type="submission" date="2023-12" db="EMBL/GenBank/DDBJ databases">
        <title>the genome sequence of Hyalangium sp. s54d21.</title>
        <authorList>
            <person name="Zhang X."/>
        </authorList>
    </citation>
    <scope>NUCLEOTIDE SEQUENCE [LARGE SCALE GENOMIC DNA]</scope>
    <source>
        <strain evidence="2">s54d21</strain>
    </source>
</reference>
<dbReference type="Proteomes" id="UP001291309">
    <property type="component" value="Unassembled WGS sequence"/>
</dbReference>
<keyword evidence="2" id="KW-1185">Reference proteome</keyword>
<proteinExistence type="predicted"/>